<evidence type="ECO:0000259" key="8">
    <source>
        <dbReference type="PROSITE" id="PS51372"/>
    </source>
</evidence>
<dbReference type="SUPFAM" id="SSF55804">
    <property type="entry name" value="Phoshotransferase/anion transport protein"/>
    <property type="match status" value="1"/>
</dbReference>
<dbReference type="PANTHER" id="PTHR30185">
    <property type="entry name" value="CRYPTIC BETA-GLUCOSIDE BGL OPERON ANTITERMINATOR"/>
    <property type="match status" value="1"/>
</dbReference>
<evidence type="ECO:0000259" key="7">
    <source>
        <dbReference type="PROSITE" id="PS51099"/>
    </source>
</evidence>
<dbReference type="CDD" id="cd05568">
    <property type="entry name" value="PTS_IIB_bgl_like"/>
    <property type="match status" value="1"/>
</dbReference>
<dbReference type="GO" id="GO:0009401">
    <property type="term" value="P:phosphoenolpyruvate-dependent sugar phosphotransferase system"/>
    <property type="evidence" value="ECO:0007669"/>
    <property type="project" value="InterPro"/>
</dbReference>
<name>A0A267HQX0_9ENTE</name>
<dbReference type="Pfam" id="PF00359">
    <property type="entry name" value="PTS_EIIA_2"/>
    <property type="match status" value="1"/>
</dbReference>
<keyword evidence="3" id="KW-0805">Transcription regulation</keyword>
<evidence type="ECO:0000256" key="5">
    <source>
        <dbReference type="ARBA" id="ARBA00023163"/>
    </source>
</evidence>
<evidence type="ECO:0000256" key="4">
    <source>
        <dbReference type="ARBA" id="ARBA00023159"/>
    </source>
</evidence>
<gene>
    <name evidence="9" type="ORF">AKL21_05805</name>
</gene>
<accession>A0A267HQX0</accession>
<evidence type="ECO:0000256" key="3">
    <source>
        <dbReference type="ARBA" id="ARBA00023015"/>
    </source>
</evidence>
<dbReference type="InterPro" id="IPR050661">
    <property type="entry name" value="BglG_antiterminators"/>
</dbReference>
<proteinExistence type="predicted"/>
<dbReference type="EMBL" id="LHUG01000005">
    <property type="protein sequence ID" value="PAB00769.1"/>
    <property type="molecule type" value="Genomic_DNA"/>
</dbReference>
<keyword evidence="1" id="KW-0808">Transferase</keyword>
<dbReference type="Pfam" id="PF02302">
    <property type="entry name" value="PTS_IIB"/>
    <property type="match status" value="1"/>
</dbReference>
<dbReference type="Gene3D" id="1.10.1790.10">
    <property type="entry name" value="PRD domain"/>
    <property type="match status" value="1"/>
</dbReference>
<dbReference type="PROSITE" id="PS51099">
    <property type="entry name" value="PTS_EIIB_TYPE_2"/>
    <property type="match status" value="1"/>
</dbReference>
<dbReference type="Gene3D" id="3.40.50.2300">
    <property type="match status" value="1"/>
</dbReference>
<comment type="caution">
    <text evidence="9">The sequence shown here is derived from an EMBL/GenBank/DDBJ whole genome shotgun (WGS) entry which is preliminary data.</text>
</comment>
<feature type="domain" description="PTS EIIA type-2" evidence="6">
    <location>
        <begin position="415"/>
        <end position="548"/>
    </location>
</feature>
<evidence type="ECO:0000313" key="10">
    <source>
        <dbReference type="Proteomes" id="UP000216797"/>
    </source>
</evidence>
<feature type="domain" description="PTS EIIB type-2" evidence="7">
    <location>
        <begin position="316"/>
        <end position="405"/>
    </location>
</feature>
<dbReference type="GO" id="GO:0006355">
    <property type="term" value="P:regulation of DNA-templated transcription"/>
    <property type="evidence" value="ECO:0007669"/>
    <property type="project" value="InterPro"/>
</dbReference>
<dbReference type="Pfam" id="PF05043">
    <property type="entry name" value="Mga"/>
    <property type="match status" value="1"/>
</dbReference>
<dbReference type="Gene3D" id="3.40.930.10">
    <property type="entry name" value="Mannitol-specific EII, Chain A"/>
    <property type="match status" value="1"/>
</dbReference>
<evidence type="ECO:0000256" key="1">
    <source>
        <dbReference type="ARBA" id="ARBA00022679"/>
    </source>
</evidence>
<organism evidence="9 10">
    <name type="scientific">Enterococcus canintestini</name>
    <dbReference type="NCBI Taxonomy" id="317010"/>
    <lineage>
        <taxon>Bacteria</taxon>
        <taxon>Bacillati</taxon>
        <taxon>Bacillota</taxon>
        <taxon>Bacilli</taxon>
        <taxon>Lactobacillales</taxon>
        <taxon>Enterococcaceae</taxon>
        <taxon>Enterococcus</taxon>
    </lineage>
</organism>
<dbReference type="InterPro" id="IPR016152">
    <property type="entry name" value="PTrfase/Anion_transptr"/>
</dbReference>
<protein>
    <submittedName>
        <fullName evidence="9">Transcriptional antiterminator</fullName>
    </submittedName>
</protein>
<dbReference type="AlphaFoldDB" id="A0A267HQX0"/>
<dbReference type="RefSeq" id="WP_425429948.1">
    <property type="nucleotide sequence ID" value="NZ_LHUG01000005.1"/>
</dbReference>
<dbReference type="PROSITE" id="PS51094">
    <property type="entry name" value="PTS_EIIA_TYPE_2"/>
    <property type="match status" value="1"/>
</dbReference>
<dbReference type="InterPro" id="IPR003501">
    <property type="entry name" value="PTS_EIIB_2/3"/>
</dbReference>
<dbReference type="InterPro" id="IPR013011">
    <property type="entry name" value="PTS_EIIB_2"/>
</dbReference>
<dbReference type="InterPro" id="IPR002178">
    <property type="entry name" value="PTS_EIIA_type-2_dom"/>
</dbReference>
<sequence length="548" mass="63402">MVMNVQNEVTHSQRRIKILLRLLDGEHLSYQQLSEEYFVSRSSIANDISAIRKIFGKEQLKLSFDNSGTFFEGTEVQVQRILKRVTLENVAQAFKNQVLDKELFYEVNTRLKFAIESKQIEISDSYLENIVISITLLIQRSRAGFEIRSISHNQFGKIFLEFNQYPLIVELLQELENNNIYVFSQAELQYLTHLIVASGLKLFVKADIIPQKFRTQVQQLIKTISDGLQNDLTQDAILEENLTIHLYQLIIRLEAQSNVVNPLIEEIKSMYPTVYGVVWFGLNDFSKPYGISLTDDEIGFVAIHFQAAIERKRKLNKILFVCPNGIGSSLFVSAKIRRILPNIDSIETASSESLEHMDLTDVDFIVSTVDLLPQKRPVVRVSPMVTPRDMKRIMNQYIDIVIEKDVTERVNVDITMDIKDKISQNIYFENLRTKQAAIDFLFEKQNFISRDKQKVLKDAVWEREKLQSTYLDNGFALPHGNPKLVEQTNVSILILDKPIDWGLEKVDIIVLLLISQEDTKQVESIMELVMRGIENKDWFISKMMEVRE</sequence>
<evidence type="ECO:0000259" key="6">
    <source>
        <dbReference type="PROSITE" id="PS51094"/>
    </source>
</evidence>
<dbReference type="InterPro" id="IPR036634">
    <property type="entry name" value="PRD_sf"/>
</dbReference>
<keyword evidence="4" id="KW-0010">Activator</keyword>
<dbReference type="InterPro" id="IPR007737">
    <property type="entry name" value="Mga_HTH"/>
</dbReference>
<dbReference type="Proteomes" id="UP000216797">
    <property type="component" value="Unassembled WGS sequence"/>
</dbReference>
<dbReference type="InterPro" id="IPR011608">
    <property type="entry name" value="PRD"/>
</dbReference>
<evidence type="ECO:0000313" key="9">
    <source>
        <dbReference type="EMBL" id="PAB00769.1"/>
    </source>
</evidence>
<dbReference type="GO" id="GO:0008982">
    <property type="term" value="F:protein-N(PI)-phosphohistidine-sugar phosphotransferase activity"/>
    <property type="evidence" value="ECO:0007669"/>
    <property type="project" value="InterPro"/>
</dbReference>
<dbReference type="InterPro" id="IPR036095">
    <property type="entry name" value="PTS_EIIB-like_sf"/>
</dbReference>
<keyword evidence="2" id="KW-0677">Repeat</keyword>
<feature type="domain" description="PRD" evidence="8">
    <location>
        <begin position="208"/>
        <end position="315"/>
    </location>
</feature>
<dbReference type="PANTHER" id="PTHR30185:SF18">
    <property type="entry name" value="TRANSCRIPTIONAL REGULATOR MTLR"/>
    <property type="match status" value="1"/>
</dbReference>
<dbReference type="Pfam" id="PF00874">
    <property type="entry name" value="PRD"/>
    <property type="match status" value="1"/>
</dbReference>
<dbReference type="Gene3D" id="1.10.10.10">
    <property type="entry name" value="Winged helix-like DNA-binding domain superfamily/Winged helix DNA-binding domain"/>
    <property type="match status" value="1"/>
</dbReference>
<dbReference type="SUPFAM" id="SSF52794">
    <property type="entry name" value="PTS system IIB component-like"/>
    <property type="match status" value="1"/>
</dbReference>
<keyword evidence="5" id="KW-0804">Transcription</keyword>
<dbReference type="InterPro" id="IPR036388">
    <property type="entry name" value="WH-like_DNA-bd_sf"/>
</dbReference>
<keyword evidence="10" id="KW-1185">Reference proteome</keyword>
<dbReference type="SUPFAM" id="SSF63520">
    <property type="entry name" value="PTS-regulatory domain, PRD"/>
    <property type="match status" value="1"/>
</dbReference>
<evidence type="ECO:0000256" key="2">
    <source>
        <dbReference type="ARBA" id="ARBA00022737"/>
    </source>
</evidence>
<reference evidence="9 10" key="1">
    <citation type="submission" date="2015-08" db="EMBL/GenBank/DDBJ databases">
        <title>Enterococcus genome sequence.</title>
        <authorList>
            <person name="Acedo J.Z."/>
            <person name="Vederas J.C."/>
        </authorList>
    </citation>
    <scope>NUCLEOTIDE SEQUENCE [LARGE SCALE GENOMIC DNA]</scope>
    <source>
        <strain evidence="9 10">49</strain>
    </source>
</reference>
<dbReference type="PROSITE" id="PS51372">
    <property type="entry name" value="PRD_2"/>
    <property type="match status" value="1"/>
</dbReference>